<organism evidence="6 7">
    <name type="scientific">Cyclotella atomus</name>
    <dbReference type="NCBI Taxonomy" id="382360"/>
    <lineage>
        <taxon>Eukaryota</taxon>
        <taxon>Sar</taxon>
        <taxon>Stramenopiles</taxon>
        <taxon>Ochrophyta</taxon>
        <taxon>Bacillariophyta</taxon>
        <taxon>Coscinodiscophyceae</taxon>
        <taxon>Thalassiosirophycidae</taxon>
        <taxon>Stephanodiscales</taxon>
        <taxon>Stephanodiscaceae</taxon>
        <taxon>Cyclotella</taxon>
    </lineage>
</organism>
<dbReference type="Pfam" id="PF00364">
    <property type="entry name" value="Biotin_lipoyl"/>
    <property type="match status" value="1"/>
</dbReference>
<comment type="similarity">
    <text evidence="1">Belongs to the 2-oxoacid dehydrogenase family.</text>
</comment>
<accession>A0ABD3PDB7</accession>
<reference evidence="6 7" key="1">
    <citation type="submission" date="2024-10" db="EMBL/GenBank/DDBJ databases">
        <title>Updated reference genomes for cyclostephanoid diatoms.</title>
        <authorList>
            <person name="Roberts W.R."/>
            <person name="Alverson A.J."/>
        </authorList>
    </citation>
    <scope>NUCLEOTIDE SEQUENCE [LARGE SCALE GENOMIC DNA]</scope>
    <source>
        <strain evidence="6 7">AJA010-31</strain>
    </source>
</reference>
<evidence type="ECO:0000256" key="1">
    <source>
        <dbReference type="ARBA" id="ARBA00007317"/>
    </source>
</evidence>
<keyword evidence="3" id="KW-0809">Transit peptide</keyword>
<dbReference type="PANTHER" id="PTHR43416">
    <property type="entry name" value="DIHYDROLIPOYLLYSINE-RESIDUE SUCCINYLTRANSFERASE COMPONENT OF 2-OXOGLUTARATE DEHYDROGENASE COMPLEX, MITOCHONDRIAL-RELATED"/>
    <property type="match status" value="1"/>
</dbReference>
<name>A0ABD3PDB7_9STRA</name>
<dbReference type="InterPro" id="IPR003016">
    <property type="entry name" value="2-oxoA_DH_lipoyl-BS"/>
</dbReference>
<dbReference type="PROSITE" id="PS00189">
    <property type="entry name" value="LIPOYL"/>
    <property type="match status" value="1"/>
</dbReference>
<dbReference type="PROSITE" id="PS50968">
    <property type="entry name" value="BIOTINYL_LIPOYL"/>
    <property type="match status" value="1"/>
</dbReference>
<dbReference type="CDD" id="cd06849">
    <property type="entry name" value="lipoyl_domain"/>
    <property type="match status" value="1"/>
</dbReference>
<feature type="domain" description="Lipoyl-binding" evidence="5">
    <location>
        <begin position="62"/>
        <end position="137"/>
    </location>
</feature>
<feature type="compositionally biased region" description="Polar residues" evidence="4">
    <location>
        <begin position="212"/>
        <end position="225"/>
    </location>
</feature>
<dbReference type="PANTHER" id="PTHR43416:SF5">
    <property type="entry name" value="DIHYDROLIPOYLLYSINE-RESIDUE SUCCINYLTRANSFERASE COMPONENT OF 2-OXOGLUTARATE DEHYDROGENASE COMPLEX, MITOCHONDRIAL"/>
    <property type="match status" value="1"/>
</dbReference>
<evidence type="ECO:0000313" key="6">
    <source>
        <dbReference type="EMBL" id="KAL3786043.1"/>
    </source>
</evidence>
<dbReference type="Proteomes" id="UP001530400">
    <property type="component" value="Unassembled WGS sequence"/>
</dbReference>
<dbReference type="Gene3D" id="2.40.50.100">
    <property type="match status" value="1"/>
</dbReference>
<evidence type="ECO:0000256" key="2">
    <source>
        <dbReference type="ARBA" id="ARBA00022823"/>
    </source>
</evidence>
<dbReference type="AlphaFoldDB" id="A0ABD3PDB7"/>
<evidence type="ECO:0000256" key="4">
    <source>
        <dbReference type="SAM" id="MobiDB-lite"/>
    </source>
</evidence>
<sequence>MLSNIRSISRPLQRAISQNNRQAIQRSNNGSCSIYNHDITSTSLSSTPTARSFFTTPTNPEKLTIKVPTMGDSITEGTIVEWVAPVGSSVSEGDVVCLIETDKVTVDIKADVDGVVVQHLGEVEGVVEVGGALYVLDTDLSAASAVDAGVVMEEKEASPAAAAVSMEAPTPPSSSPSTRVPSIRFLGKQGWEALRKGGSTSSQSSSSSGTTIVSNPKPQQPTSITYQPYMHMYGRPTITDEEMEALMLGGAEEAPLMKKEKMGAVSFYGGKIVTAGPRGVWLAEEGM</sequence>
<comment type="caution">
    <text evidence="6">The sequence shown here is derived from an EMBL/GenBank/DDBJ whole genome shotgun (WGS) entry which is preliminary data.</text>
</comment>
<protein>
    <recommendedName>
        <fullName evidence="5">Lipoyl-binding domain-containing protein</fullName>
    </recommendedName>
</protein>
<keyword evidence="7" id="KW-1185">Reference proteome</keyword>
<dbReference type="EMBL" id="JALLPJ020000668">
    <property type="protein sequence ID" value="KAL3786043.1"/>
    <property type="molecule type" value="Genomic_DNA"/>
</dbReference>
<keyword evidence="2" id="KW-0450">Lipoyl</keyword>
<feature type="region of interest" description="Disordered" evidence="4">
    <location>
        <begin position="161"/>
        <end position="181"/>
    </location>
</feature>
<dbReference type="InterPro" id="IPR000089">
    <property type="entry name" value="Biotin_lipoyl"/>
</dbReference>
<evidence type="ECO:0000259" key="5">
    <source>
        <dbReference type="PROSITE" id="PS50968"/>
    </source>
</evidence>
<proteinExistence type="inferred from homology"/>
<dbReference type="InterPro" id="IPR011053">
    <property type="entry name" value="Single_hybrid_motif"/>
</dbReference>
<feature type="compositionally biased region" description="Low complexity" evidence="4">
    <location>
        <begin position="197"/>
        <end position="211"/>
    </location>
</feature>
<gene>
    <name evidence="6" type="ORF">ACHAWO_013512</name>
</gene>
<feature type="region of interest" description="Disordered" evidence="4">
    <location>
        <begin position="194"/>
        <end position="225"/>
    </location>
</feature>
<dbReference type="InterPro" id="IPR050537">
    <property type="entry name" value="2-oxoacid_dehydrogenase"/>
</dbReference>
<evidence type="ECO:0000256" key="3">
    <source>
        <dbReference type="ARBA" id="ARBA00022946"/>
    </source>
</evidence>
<evidence type="ECO:0000313" key="7">
    <source>
        <dbReference type="Proteomes" id="UP001530400"/>
    </source>
</evidence>
<dbReference type="SUPFAM" id="SSF51230">
    <property type="entry name" value="Single hybrid motif"/>
    <property type="match status" value="1"/>
</dbReference>